<accession>A0A9W4U2A4</accession>
<evidence type="ECO:0000313" key="2">
    <source>
        <dbReference type="EMBL" id="CAI6244283.1"/>
    </source>
</evidence>
<reference evidence="2" key="1">
    <citation type="submission" date="2023-01" db="EMBL/GenBank/DDBJ databases">
        <authorList>
            <person name="Van Ghelder C."/>
            <person name="Rancurel C."/>
        </authorList>
    </citation>
    <scope>NUCLEOTIDE SEQUENCE</scope>
    <source>
        <strain evidence="2">CNCM I-4278</strain>
    </source>
</reference>
<gene>
    <name evidence="2" type="ORF">PDIGIT_LOCUS709</name>
</gene>
<protein>
    <submittedName>
        <fullName evidence="2">Uncharacterized protein</fullName>
    </submittedName>
</protein>
<dbReference type="EMBL" id="CAOQHR010000001">
    <property type="protein sequence ID" value="CAI6244283.1"/>
    <property type="molecule type" value="Genomic_DNA"/>
</dbReference>
<feature type="region of interest" description="Disordered" evidence="1">
    <location>
        <begin position="1"/>
        <end position="25"/>
    </location>
</feature>
<evidence type="ECO:0000256" key="1">
    <source>
        <dbReference type="SAM" id="MobiDB-lite"/>
    </source>
</evidence>
<comment type="caution">
    <text evidence="2">The sequence shown here is derived from an EMBL/GenBank/DDBJ whole genome shotgun (WGS) entry which is preliminary data.</text>
</comment>
<evidence type="ECO:0000313" key="3">
    <source>
        <dbReference type="Proteomes" id="UP001152607"/>
    </source>
</evidence>
<dbReference type="AlphaFoldDB" id="A0A9W4U2A4"/>
<sequence length="126" mass="14090">MTENTGTLRYRSVSPPPIVLTDHNIPDPRSLKGITELKERKISTIPNSPPQTPPYRAIKSRIPVPSIPDPVCSVPRAFRIRVLFFSTTFHPSLPFEAHNPRFALSGGILIVFPPRFGSNRHIPCTI</sequence>
<dbReference type="Proteomes" id="UP001152607">
    <property type="component" value="Unassembled WGS sequence"/>
</dbReference>
<proteinExistence type="predicted"/>
<name>A0A9W4U2A4_9PLEO</name>
<organism evidence="2 3">
    <name type="scientific">Periconia digitata</name>
    <dbReference type="NCBI Taxonomy" id="1303443"/>
    <lineage>
        <taxon>Eukaryota</taxon>
        <taxon>Fungi</taxon>
        <taxon>Dikarya</taxon>
        <taxon>Ascomycota</taxon>
        <taxon>Pezizomycotina</taxon>
        <taxon>Dothideomycetes</taxon>
        <taxon>Pleosporomycetidae</taxon>
        <taxon>Pleosporales</taxon>
        <taxon>Massarineae</taxon>
        <taxon>Periconiaceae</taxon>
        <taxon>Periconia</taxon>
    </lineage>
</organism>
<keyword evidence="3" id="KW-1185">Reference proteome</keyword>